<comment type="similarity">
    <text evidence="1 8">Belongs to the thiolase-like superfamily. FabH family.</text>
</comment>
<evidence type="ECO:0000259" key="9">
    <source>
        <dbReference type="Pfam" id="PF08541"/>
    </source>
</evidence>
<comment type="catalytic activity">
    <reaction evidence="8">
        <text>malonyl-[ACP] + acetyl-CoA + H(+) = 3-oxobutanoyl-[ACP] + CO2 + CoA</text>
        <dbReference type="Rhea" id="RHEA:12080"/>
        <dbReference type="Rhea" id="RHEA-COMP:9623"/>
        <dbReference type="Rhea" id="RHEA-COMP:9625"/>
        <dbReference type="ChEBI" id="CHEBI:15378"/>
        <dbReference type="ChEBI" id="CHEBI:16526"/>
        <dbReference type="ChEBI" id="CHEBI:57287"/>
        <dbReference type="ChEBI" id="CHEBI:57288"/>
        <dbReference type="ChEBI" id="CHEBI:78449"/>
        <dbReference type="ChEBI" id="CHEBI:78450"/>
        <dbReference type="EC" id="2.3.1.180"/>
    </reaction>
</comment>
<protein>
    <recommendedName>
        <fullName evidence="8">Beta-ketoacyl-[acyl-carrier-protein] synthase III</fullName>
        <shortName evidence="8">Beta-ketoacyl-ACP synthase III</shortName>
        <shortName evidence="8">KAS III</shortName>
        <ecNumber evidence="8">2.3.1.180</ecNumber>
    </recommendedName>
    <alternativeName>
        <fullName evidence="8">3-oxoacyl-[acyl-carrier-protein] synthase 3</fullName>
    </alternativeName>
    <alternativeName>
        <fullName evidence="8">3-oxoacyl-[acyl-carrier-protein] synthase III</fullName>
    </alternativeName>
</protein>
<evidence type="ECO:0000313" key="11">
    <source>
        <dbReference type="EMBL" id="OHX65856.1"/>
    </source>
</evidence>
<dbReference type="EC" id="2.3.1.180" evidence="8"/>
<reference evidence="11 12" key="1">
    <citation type="journal article" date="2012" name="Int. J. Syst. Evol. Microbiol.">
        <title>Flammeovirga pacifica sp. nov., isolated from deep-sea sediment.</title>
        <authorList>
            <person name="Xu H."/>
            <person name="Fu Y."/>
            <person name="Yang N."/>
            <person name="Ding Z."/>
            <person name="Lai Q."/>
            <person name="Zeng R."/>
        </authorList>
    </citation>
    <scope>NUCLEOTIDE SEQUENCE [LARGE SCALE GENOMIC DNA]</scope>
    <source>
        <strain evidence="12">DSM 24597 / LMG 26175 / WPAGA1</strain>
    </source>
</reference>
<feature type="domain" description="Beta-ketoacyl-[acyl-carrier-protein] synthase III N-terminal" evidence="10">
    <location>
        <begin position="107"/>
        <end position="187"/>
    </location>
</feature>
<dbReference type="InterPro" id="IPR013747">
    <property type="entry name" value="ACP_syn_III_C"/>
</dbReference>
<dbReference type="GO" id="GO:0004315">
    <property type="term" value="F:3-oxoacyl-[acyl-carrier-protein] synthase activity"/>
    <property type="evidence" value="ECO:0007669"/>
    <property type="project" value="InterPro"/>
</dbReference>
<keyword evidence="2 8" id="KW-0444">Lipid biosynthesis</keyword>
<keyword evidence="5 8" id="KW-0443">Lipid metabolism</keyword>
<comment type="pathway">
    <text evidence="8">Lipid metabolism; fatty acid biosynthesis.</text>
</comment>
<evidence type="ECO:0000256" key="5">
    <source>
        <dbReference type="ARBA" id="ARBA00023098"/>
    </source>
</evidence>
<dbReference type="HAMAP" id="MF_01815">
    <property type="entry name" value="FabH"/>
    <property type="match status" value="1"/>
</dbReference>
<comment type="function">
    <text evidence="8">Catalyzes the condensation reaction of fatty acid synthesis by the addition to an acyl acceptor of two carbons from malonyl-ACP. Catalyzes the first condensation reaction which initiates fatty acid synthesis and may therefore play a role in governing the total rate of fatty acid production. Possesses both acetoacetyl-ACP synthase and acetyl transacylase activities. Its substrate specificity determines the biosynthesis of branched-chain and/or straight-chain of fatty acids.</text>
</comment>
<dbReference type="GO" id="GO:0006633">
    <property type="term" value="P:fatty acid biosynthetic process"/>
    <property type="evidence" value="ECO:0007669"/>
    <property type="project" value="UniProtKB-UniRule"/>
</dbReference>
<dbReference type="NCBIfam" id="TIGR00747">
    <property type="entry name" value="fabH"/>
    <property type="match status" value="1"/>
</dbReference>
<dbReference type="UniPathway" id="UPA00094"/>
<keyword evidence="7 8" id="KW-0511">Multifunctional enzyme</keyword>
<comment type="subunit">
    <text evidence="8">Homodimer.</text>
</comment>
<dbReference type="Pfam" id="PF08541">
    <property type="entry name" value="ACP_syn_III_C"/>
    <property type="match status" value="1"/>
</dbReference>
<dbReference type="Gene3D" id="3.40.47.10">
    <property type="match status" value="1"/>
</dbReference>
<evidence type="ECO:0000256" key="7">
    <source>
        <dbReference type="ARBA" id="ARBA00023268"/>
    </source>
</evidence>
<dbReference type="SUPFAM" id="SSF53901">
    <property type="entry name" value="Thiolase-like"/>
    <property type="match status" value="1"/>
</dbReference>
<keyword evidence="8" id="KW-0012">Acyltransferase</keyword>
<dbReference type="RefSeq" id="WP_044219193.1">
    <property type="nucleotide sequence ID" value="NZ_JRYR02000001.1"/>
</dbReference>
<dbReference type="OrthoDB" id="9815506at2"/>
<feature type="domain" description="Beta-ketoacyl-[acyl-carrier-protein] synthase III C-terminal" evidence="9">
    <location>
        <begin position="242"/>
        <end position="331"/>
    </location>
</feature>
<evidence type="ECO:0000256" key="3">
    <source>
        <dbReference type="ARBA" id="ARBA00022679"/>
    </source>
</evidence>
<feature type="active site" evidence="8">
    <location>
        <position position="288"/>
    </location>
</feature>
<evidence type="ECO:0000256" key="6">
    <source>
        <dbReference type="ARBA" id="ARBA00023160"/>
    </source>
</evidence>
<accession>A0A1S1YXX2</accession>
<dbReference type="NCBIfam" id="NF006829">
    <property type="entry name" value="PRK09352.1"/>
    <property type="match status" value="1"/>
</dbReference>
<evidence type="ECO:0000256" key="4">
    <source>
        <dbReference type="ARBA" id="ARBA00022832"/>
    </source>
</evidence>
<comment type="caution">
    <text evidence="11">The sequence shown here is derived from an EMBL/GenBank/DDBJ whole genome shotgun (WGS) entry which is preliminary data.</text>
</comment>
<dbReference type="InterPro" id="IPR016039">
    <property type="entry name" value="Thiolase-like"/>
</dbReference>
<dbReference type="InterPro" id="IPR004655">
    <property type="entry name" value="FabH"/>
</dbReference>
<dbReference type="STRING" id="915059.NH26_05570"/>
<dbReference type="PANTHER" id="PTHR43091:SF1">
    <property type="entry name" value="BETA-KETOACYL-[ACYL-CARRIER-PROTEIN] SYNTHASE III, CHLOROPLASTIC"/>
    <property type="match status" value="1"/>
</dbReference>
<keyword evidence="12" id="KW-1185">Reference proteome</keyword>
<keyword evidence="3 8" id="KW-0808">Transferase</keyword>
<feature type="active site" evidence="8">
    <location>
        <position position="258"/>
    </location>
</feature>
<evidence type="ECO:0000256" key="2">
    <source>
        <dbReference type="ARBA" id="ARBA00022516"/>
    </source>
</evidence>
<dbReference type="Pfam" id="PF08545">
    <property type="entry name" value="ACP_syn_III"/>
    <property type="match status" value="1"/>
</dbReference>
<dbReference type="Proteomes" id="UP000179797">
    <property type="component" value="Unassembled WGS sequence"/>
</dbReference>
<name>A0A1S1YXX2_FLAPC</name>
<dbReference type="AlphaFoldDB" id="A0A1S1YXX2"/>
<proteinExistence type="inferred from homology"/>
<dbReference type="InterPro" id="IPR013751">
    <property type="entry name" value="ACP_syn_III_N"/>
</dbReference>
<evidence type="ECO:0000256" key="1">
    <source>
        <dbReference type="ARBA" id="ARBA00008642"/>
    </source>
</evidence>
<organism evidence="11 12">
    <name type="scientific">Flammeovirga pacifica</name>
    <dbReference type="NCBI Taxonomy" id="915059"/>
    <lineage>
        <taxon>Bacteria</taxon>
        <taxon>Pseudomonadati</taxon>
        <taxon>Bacteroidota</taxon>
        <taxon>Cytophagia</taxon>
        <taxon>Cytophagales</taxon>
        <taxon>Flammeovirgaceae</taxon>
        <taxon>Flammeovirga</taxon>
    </lineage>
</organism>
<sequence length="331" mass="36405">MKNAMISGLGFYVPENRVTNDDLAKKITTSDEWIRERSGIEERRYAAPDEANYHLAAKATEEALEMAQLTPKDIDLIIYCTLSADYIFPGSGVLLQRELGFRTIPALDIRQQCSGFVYGLSIADQYIKTGMYENVLVVGSEIHSRGLDFSDEGRAVTVLFGDGAGAAIVSATEEDRGILSTHMHSEGEHAEKLAVIDPGFTKPERNNPDFWKPGGSAFPYMDGQFVFKNAVVRFQEVIAEALQANNLSANDIDLLVPHQANLRISNFVQAKMKLPDEKVVNTIQKYGNTTAASIPISLTTAFKEGRIKKGDIICLAAFGSGFTWASAIIKW</sequence>
<keyword evidence="4 8" id="KW-0276">Fatty acid metabolism</keyword>
<gene>
    <name evidence="8" type="primary">fabH</name>
    <name evidence="11" type="ORF">NH26_05570</name>
</gene>
<evidence type="ECO:0000313" key="12">
    <source>
        <dbReference type="Proteomes" id="UP000179797"/>
    </source>
</evidence>
<dbReference type="GO" id="GO:0005737">
    <property type="term" value="C:cytoplasm"/>
    <property type="evidence" value="ECO:0007669"/>
    <property type="project" value="UniProtKB-SubCell"/>
</dbReference>
<keyword evidence="8" id="KW-0963">Cytoplasm</keyword>
<comment type="subcellular location">
    <subcellularLocation>
        <location evidence="8">Cytoplasm</location>
    </subcellularLocation>
</comment>
<dbReference type="GO" id="GO:0033818">
    <property type="term" value="F:beta-ketoacyl-acyl-carrier-protein synthase III activity"/>
    <property type="evidence" value="ECO:0007669"/>
    <property type="project" value="UniProtKB-UniRule"/>
</dbReference>
<evidence type="ECO:0000259" key="10">
    <source>
        <dbReference type="Pfam" id="PF08545"/>
    </source>
</evidence>
<keyword evidence="6 8" id="KW-0275">Fatty acid biosynthesis</keyword>
<dbReference type="PANTHER" id="PTHR43091">
    <property type="entry name" value="3-OXOACYL-[ACYL-CARRIER-PROTEIN] SYNTHASE"/>
    <property type="match status" value="1"/>
</dbReference>
<comment type="domain">
    <text evidence="8">The last Arg residue of the ACP-binding site is essential for the weak association between ACP/AcpP and FabH.</text>
</comment>
<dbReference type="EMBL" id="JRYR02000001">
    <property type="protein sequence ID" value="OHX65856.1"/>
    <property type="molecule type" value="Genomic_DNA"/>
</dbReference>
<feature type="active site" evidence="8">
    <location>
        <position position="113"/>
    </location>
</feature>
<feature type="region of interest" description="ACP-binding" evidence="8">
    <location>
        <begin position="259"/>
        <end position="263"/>
    </location>
</feature>
<dbReference type="CDD" id="cd00830">
    <property type="entry name" value="KAS_III"/>
    <property type="match status" value="1"/>
</dbReference>
<evidence type="ECO:0000256" key="8">
    <source>
        <dbReference type="HAMAP-Rule" id="MF_01815"/>
    </source>
</evidence>